<dbReference type="PATRIC" id="fig|512565.3.peg.4121"/>
<evidence type="ECO:0000313" key="1">
    <source>
        <dbReference type="EMBL" id="BAL89359.1"/>
    </source>
</evidence>
<proteinExistence type="predicted"/>
<gene>
    <name evidence="1" type="ordered locus">AMIS_41390</name>
</gene>
<protein>
    <submittedName>
        <fullName evidence="1">Uncharacterized protein</fullName>
    </submittedName>
</protein>
<organism evidence="1 2">
    <name type="scientific">Actinoplanes missouriensis (strain ATCC 14538 / DSM 43046 / CBS 188.64 / JCM 3121 / NBRC 102363 / NCIMB 12654 / NRRL B-3342 / UNCC 431)</name>
    <dbReference type="NCBI Taxonomy" id="512565"/>
    <lineage>
        <taxon>Bacteria</taxon>
        <taxon>Bacillati</taxon>
        <taxon>Actinomycetota</taxon>
        <taxon>Actinomycetes</taxon>
        <taxon>Micromonosporales</taxon>
        <taxon>Micromonosporaceae</taxon>
        <taxon>Actinoplanes</taxon>
    </lineage>
</organism>
<name>I0H8M2_ACTM4</name>
<dbReference type="InterPro" id="IPR056510">
    <property type="entry name" value="WapI"/>
</dbReference>
<dbReference type="OrthoDB" id="7210783at2"/>
<sequence length="165" mass="18256">MLIEGNDGVTVSLRPARWQFPADAGAWDDRWLVIDGTVNLGDKAWSFTDPCLLIEEAHELAIWLRNAAQDRIASSQTAAGEQVEPSLSFMEPLLGFSVTAHRDDELVLHVELAAEAAPPWLHVANPHSDQYTVELRLRSDELLAAATAWSQQLDALPSRTFARTD</sequence>
<dbReference type="Proteomes" id="UP000007882">
    <property type="component" value="Chromosome"/>
</dbReference>
<dbReference type="Pfam" id="PF24716">
    <property type="entry name" value="WapI"/>
    <property type="match status" value="1"/>
</dbReference>
<dbReference type="EMBL" id="AP012319">
    <property type="protein sequence ID" value="BAL89359.1"/>
    <property type="molecule type" value="Genomic_DNA"/>
</dbReference>
<dbReference type="STRING" id="512565.AMIS_41390"/>
<dbReference type="eggNOG" id="ENOG50300P3">
    <property type="taxonomic scope" value="Bacteria"/>
</dbReference>
<dbReference type="HOGENOM" id="CLU_136721_0_0_11"/>
<dbReference type="KEGG" id="ams:AMIS_41390"/>
<dbReference type="RefSeq" id="WP_014444253.1">
    <property type="nucleotide sequence ID" value="NC_017093.1"/>
</dbReference>
<evidence type="ECO:0000313" key="2">
    <source>
        <dbReference type="Proteomes" id="UP000007882"/>
    </source>
</evidence>
<keyword evidence="2" id="KW-1185">Reference proteome</keyword>
<dbReference type="AlphaFoldDB" id="I0H8M2"/>
<accession>I0H8M2</accession>
<reference evidence="1 2" key="1">
    <citation type="submission" date="2012-02" db="EMBL/GenBank/DDBJ databases">
        <title>Complete genome sequence of Actinoplanes missouriensis 431 (= NBRC 102363).</title>
        <authorList>
            <person name="Ohnishi Y."/>
            <person name="Ishikawa J."/>
            <person name="Sekine M."/>
            <person name="Hosoyama A."/>
            <person name="Harada T."/>
            <person name="Narita H."/>
            <person name="Hata T."/>
            <person name="Konno Y."/>
            <person name="Tutikane K."/>
            <person name="Fujita N."/>
            <person name="Horinouchi S."/>
            <person name="Hayakawa M."/>
        </authorList>
    </citation>
    <scope>NUCLEOTIDE SEQUENCE [LARGE SCALE GENOMIC DNA]</scope>
    <source>
        <strain evidence="2">ATCC 14538 / DSM 43046 / CBS 188.64 / JCM 3121 / NBRC 102363 / NCIMB 12654 / NRRL B-3342 / UNCC 431</strain>
    </source>
</reference>